<dbReference type="AlphaFoldDB" id="A0A432GIA9"/>
<dbReference type="EMBL" id="QNZM01000013">
    <property type="protein sequence ID" value="RTZ82893.1"/>
    <property type="molecule type" value="Genomic_DNA"/>
</dbReference>
<accession>A0A432GIA9</accession>
<dbReference type="InterPro" id="IPR002816">
    <property type="entry name" value="TraB/PrgY/GumN_fam"/>
</dbReference>
<organism evidence="1 2">
    <name type="scientific">SAR324 cluster bacterium</name>
    <dbReference type="NCBI Taxonomy" id="2024889"/>
    <lineage>
        <taxon>Bacteria</taxon>
        <taxon>Deltaproteobacteria</taxon>
        <taxon>SAR324 cluster</taxon>
    </lineage>
</organism>
<protein>
    <submittedName>
        <fullName evidence="1">TraB family protein</fullName>
    </submittedName>
</protein>
<sequence>MSYSGNVHEISLDEKQILLIGTAHISQSSVDEVNSVIDQEKPDTVCIELCSSRHQAMLDKDQWKNMDIYKVVREGKSFLLFANLIMTAFQKRLGSQLGVKPGAEMLEAANAAERVGAELILADRDVKITLQRTWRGMTFWGRMKVLSQLLASLFVR</sequence>
<evidence type="ECO:0000313" key="1">
    <source>
        <dbReference type="EMBL" id="RTZ82893.1"/>
    </source>
</evidence>
<name>A0A432GIA9_9DELT</name>
<dbReference type="PANTHER" id="PTHR21530:SF7">
    <property type="entry name" value="TRAB DOMAIN-CONTAINING PROTEIN"/>
    <property type="match status" value="1"/>
</dbReference>
<dbReference type="CDD" id="cd14726">
    <property type="entry name" value="TraB_PrgY-like"/>
    <property type="match status" value="1"/>
</dbReference>
<reference evidence="1 2" key="1">
    <citation type="submission" date="2018-06" db="EMBL/GenBank/DDBJ databases">
        <title>Combined omics and stable isotope probing to characterize newly discovered Mariana Back-Arc vent microbial communities.</title>
        <authorList>
            <person name="Trembath-Reichert E."/>
            <person name="Huber J.A."/>
        </authorList>
    </citation>
    <scope>NUCLEOTIDE SEQUENCE [LARGE SCALE GENOMIC DNA]</scope>
    <source>
        <strain evidence="1">MAG 63_2</strain>
    </source>
</reference>
<proteinExistence type="predicted"/>
<dbReference type="InterPro" id="IPR046345">
    <property type="entry name" value="TraB_PrgY-like"/>
</dbReference>
<evidence type="ECO:0000313" key="2">
    <source>
        <dbReference type="Proteomes" id="UP000286732"/>
    </source>
</evidence>
<dbReference type="Pfam" id="PF01963">
    <property type="entry name" value="TraB_PrgY_gumN"/>
    <property type="match status" value="1"/>
</dbReference>
<comment type="caution">
    <text evidence="1">The sequence shown here is derived from an EMBL/GenBank/DDBJ whole genome shotgun (WGS) entry which is preliminary data.</text>
</comment>
<dbReference type="PANTHER" id="PTHR21530">
    <property type="entry name" value="PHEROMONE SHUTDOWN PROTEIN"/>
    <property type="match status" value="1"/>
</dbReference>
<gene>
    <name evidence="1" type="ORF">DSY98_00325</name>
</gene>
<feature type="non-terminal residue" evidence="1">
    <location>
        <position position="156"/>
    </location>
</feature>
<dbReference type="Proteomes" id="UP000286732">
    <property type="component" value="Unassembled WGS sequence"/>
</dbReference>